<proteinExistence type="predicted"/>
<dbReference type="AlphaFoldDB" id="A0A0F9I2G1"/>
<protein>
    <submittedName>
        <fullName evidence="1">Uncharacterized protein</fullName>
    </submittedName>
</protein>
<reference evidence="1" key="1">
    <citation type="journal article" date="2015" name="Nature">
        <title>Complex archaea that bridge the gap between prokaryotes and eukaryotes.</title>
        <authorList>
            <person name="Spang A."/>
            <person name="Saw J.H."/>
            <person name="Jorgensen S.L."/>
            <person name="Zaremba-Niedzwiedzka K."/>
            <person name="Martijn J."/>
            <person name="Lind A.E."/>
            <person name="van Eijk R."/>
            <person name="Schleper C."/>
            <person name="Guy L."/>
            <person name="Ettema T.J."/>
        </authorList>
    </citation>
    <scope>NUCLEOTIDE SEQUENCE</scope>
</reference>
<evidence type="ECO:0000313" key="1">
    <source>
        <dbReference type="EMBL" id="KKL81532.1"/>
    </source>
</evidence>
<accession>A0A0F9I2G1</accession>
<dbReference type="EMBL" id="LAZR01022534">
    <property type="protein sequence ID" value="KKL81532.1"/>
    <property type="molecule type" value="Genomic_DNA"/>
</dbReference>
<organism evidence="1">
    <name type="scientific">marine sediment metagenome</name>
    <dbReference type="NCBI Taxonomy" id="412755"/>
    <lineage>
        <taxon>unclassified sequences</taxon>
        <taxon>metagenomes</taxon>
        <taxon>ecological metagenomes</taxon>
    </lineage>
</organism>
<name>A0A0F9I2G1_9ZZZZ</name>
<gene>
    <name evidence="1" type="ORF">LCGC14_1993870</name>
</gene>
<feature type="non-terminal residue" evidence="1">
    <location>
        <position position="94"/>
    </location>
</feature>
<comment type="caution">
    <text evidence="1">The sequence shown here is derived from an EMBL/GenBank/DDBJ whole genome shotgun (WGS) entry which is preliminary data.</text>
</comment>
<sequence length="94" mass="10831">MKVEIDGVEYVKKDDEVTYSRGDRFKDPNGNKYLLCYHGQEGVKPCVSLTYLKDGTRNHKQVIVESTTNITEKEFANICDSGSFTRYWDIQKGE</sequence>